<dbReference type="Proteomes" id="UP001597497">
    <property type="component" value="Unassembled WGS sequence"/>
</dbReference>
<keyword evidence="4 9" id="KW-0547">Nucleotide-binding</keyword>
<evidence type="ECO:0000313" key="11">
    <source>
        <dbReference type="EMBL" id="MFD2673046.1"/>
    </source>
</evidence>
<evidence type="ECO:0000256" key="7">
    <source>
        <dbReference type="ARBA" id="ARBA00047899"/>
    </source>
</evidence>
<evidence type="ECO:0000256" key="9">
    <source>
        <dbReference type="PROSITE-ProRule" id="PRU10141"/>
    </source>
</evidence>
<dbReference type="InterPro" id="IPR017441">
    <property type="entry name" value="Protein_kinase_ATP_BS"/>
</dbReference>
<sequence length="518" mass="58986">MKKPSSYQPGDLLAGRYRLIRELGQGGMGAVYAVEDLHLNGKQWAVKIMDADEKLAAESELKLLMELSHPFLPRIVDAIQTHDSQSVIIVMDYIEGVTLQQLFVNQQHQLSDEQLLKWTRQLCEVLDYLHSQAQPVIYRDLKPANIMIDPNDNMKLIDFGISRRYDTMQTSDTRQLGTIGFAAPEQYAGHQSGPRTDLYVLGACLYYLLSGGEHAVPVENEQAESLQLVPDKWRAILYRLLQQNPLYRYANVKQLQQDLRELEGLAGPANPMKRSGHRPKIIAVSGIDQHVGASFMAEAIAIYLGQLFLSSCVLELKGISASMSGADASLLHEEMQLSKRTVKEIYYVNVDWGRSLQSTVDALQDKINGRADMACWVLDLSEHLHLIDSLHTMIDEWVIVADASPRRFNSRHAELAFQKAATYRQKGYSVHFIGNRDPGPHFHAQWAGSFPWKPICFVDNIPYAEWIKAEYQGKHVLSNRDWFETCRECLAPYLQHWQHHVQPKPSRKGWIARMRKNG</sequence>
<feature type="binding site" evidence="9">
    <location>
        <position position="47"/>
    </location>
    <ligand>
        <name>ATP</name>
        <dbReference type="ChEBI" id="CHEBI:30616"/>
    </ligand>
</feature>
<proteinExistence type="predicted"/>
<dbReference type="SUPFAM" id="SSF56112">
    <property type="entry name" value="Protein kinase-like (PK-like)"/>
    <property type="match status" value="1"/>
</dbReference>
<dbReference type="PROSITE" id="PS00107">
    <property type="entry name" value="PROTEIN_KINASE_ATP"/>
    <property type="match status" value="1"/>
</dbReference>
<evidence type="ECO:0000256" key="4">
    <source>
        <dbReference type="ARBA" id="ARBA00022741"/>
    </source>
</evidence>
<evidence type="ECO:0000256" key="3">
    <source>
        <dbReference type="ARBA" id="ARBA00022679"/>
    </source>
</evidence>
<dbReference type="InterPro" id="IPR008271">
    <property type="entry name" value="Ser/Thr_kinase_AS"/>
</dbReference>
<evidence type="ECO:0000256" key="8">
    <source>
        <dbReference type="ARBA" id="ARBA00048679"/>
    </source>
</evidence>
<dbReference type="Pfam" id="PF00069">
    <property type="entry name" value="Pkinase"/>
    <property type="match status" value="1"/>
</dbReference>
<dbReference type="Gene3D" id="3.30.200.20">
    <property type="entry name" value="Phosphorylase Kinase, domain 1"/>
    <property type="match status" value="1"/>
</dbReference>
<reference evidence="12" key="1">
    <citation type="journal article" date="2019" name="Int. J. Syst. Evol. Microbiol.">
        <title>The Global Catalogue of Microorganisms (GCM) 10K type strain sequencing project: providing services to taxonomists for standard genome sequencing and annotation.</title>
        <authorList>
            <consortium name="The Broad Institute Genomics Platform"/>
            <consortium name="The Broad Institute Genome Sequencing Center for Infectious Disease"/>
            <person name="Wu L."/>
            <person name="Ma J."/>
        </authorList>
    </citation>
    <scope>NUCLEOTIDE SEQUENCE [LARGE SCALE GENOMIC DNA]</scope>
    <source>
        <strain evidence="12">KCTC 33676</strain>
    </source>
</reference>
<dbReference type="RefSeq" id="WP_379930602.1">
    <property type="nucleotide sequence ID" value="NZ_JBHUMM010000043.1"/>
</dbReference>
<evidence type="ECO:0000256" key="5">
    <source>
        <dbReference type="ARBA" id="ARBA00022777"/>
    </source>
</evidence>
<evidence type="ECO:0000259" key="10">
    <source>
        <dbReference type="PROSITE" id="PS50011"/>
    </source>
</evidence>
<organism evidence="11 12">
    <name type="scientific">Marinicrinis sediminis</name>
    <dbReference type="NCBI Taxonomy" id="1652465"/>
    <lineage>
        <taxon>Bacteria</taxon>
        <taxon>Bacillati</taxon>
        <taxon>Bacillota</taxon>
        <taxon>Bacilli</taxon>
        <taxon>Bacillales</taxon>
        <taxon>Paenibacillaceae</taxon>
    </lineage>
</organism>
<dbReference type="PROSITE" id="PS00108">
    <property type="entry name" value="PROTEIN_KINASE_ST"/>
    <property type="match status" value="1"/>
</dbReference>
<dbReference type="EMBL" id="JBHUMM010000043">
    <property type="protein sequence ID" value="MFD2673046.1"/>
    <property type="molecule type" value="Genomic_DNA"/>
</dbReference>
<feature type="domain" description="Protein kinase" evidence="10">
    <location>
        <begin position="17"/>
        <end position="296"/>
    </location>
</feature>
<keyword evidence="12" id="KW-1185">Reference proteome</keyword>
<evidence type="ECO:0000313" key="12">
    <source>
        <dbReference type="Proteomes" id="UP001597497"/>
    </source>
</evidence>
<evidence type="ECO:0000256" key="6">
    <source>
        <dbReference type="ARBA" id="ARBA00022840"/>
    </source>
</evidence>
<name>A0ABW5REA2_9BACL</name>
<comment type="caution">
    <text evidence="11">The sequence shown here is derived from an EMBL/GenBank/DDBJ whole genome shotgun (WGS) entry which is preliminary data.</text>
</comment>
<dbReference type="Gene3D" id="1.10.510.10">
    <property type="entry name" value="Transferase(Phosphotransferase) domain 1"/>
    <property type="match status" value="1"/>
</dbReference>
<dbReference type="PROSITE" id="PS50011">
    <property type="entry name" value="PROTEIN_KINASE_DOM"/>
    <property type="match status" value="1"/>
</dbReference>
<keyword evidence="5 11" id="KW-0418">Kinase</keyword>
<comment type="catalytic activity">
    <reaction evidence="8">
        <text>L-seryl-[protein] + ATP = O-phospho-L-seryl-[protein] + ADP + H(+)</text>
        <dbReference type="Rhea" id="RHEA:17989"/>
        <dbReference type="Rhea" id="RHEA-COMP:9863"/>
        <dbReference type="Rhea" id="RHEA-COMP:11604"/>
        <dbReference type="ChEBI" id="CHEBI:15378"/>
        <dbReference type="ChEBI" id="CHEBI:29999"/>
        <dbReference type="ChEBI" id="CHEBI:30616"/>
        <dbReference type="ChEBI" id="CHEBI:83421"/>
        <dbReference type="ChEBI" id="CHEBI:456216"/>
        <dbReference type="EC" id="2.7.11.1"/>
    </reaction>
</comment>
<dbReference type="SMART" id="SM00220">
    <property type="entry name" value="S_TKc"/>
    <property type="match status" value="1"/>
</dbReference>
<keyword evidence="2 11" id="KW-0723">Serine/threonine-protein kinase</keyword>
<comment type="catalytic activity">
    <reaction evidence="7">
        <text>L-threonyl-[protein] + ATP = O-phospho-L-threonyl-[protein] + ADP + H(+)</text>
        <dbReference type="Rhea" id="RHEA:46608"/>
        <dbReference type="Rhea" id="RHEA-COMP:11060"/>
        <dbReference type="Rhea" id="RHEA-COMP:11605"/>
        <dbReference type="ChEBI" id="CHEBI:15378"/>
        <dbReference type="ChEBI" id="CHEBI:30013"/>
        <dbReference type="ChEBI" id="CHEBI:30616"/>
        <dbReference type="ChEBI" id="CHEBI:61977"/>
        <dbReference type="ChEBI" id="CHEBI:456216"/>
        <dbReference type="EC" id="2.7.11.1"/>
    </reaction>
</comment>
<keyword evidence="3" id="KW-0808">Transferase</keyword>
<dbReference type="PANTHER" id="PTHR24363:SF0">
    <property type="entry name" value="SERINE_THREONINE KINASE LIKE DOMAIN CONTAINING 1"/>
    <property type="match status" value="1"/>
</dbReference>
<evidence type="ECO:0000256" key="2">
    <source>
        <dbReference type="ARBA" id="ARBA00022527"/>
    </source>
</evidence>
<dbReference type="GO" id="GO:0004674">
    <property type="term" value="F:protein serine/threonine kinase activity"/>
    <property type="evidence" value="ECO:0007669"/>
    <property type="project" value="UniProtKB-KW"/>
</dbReference>
<dbReference type="InterPro" id="IPR000719">
    <property type="entry name" value="Prot_kinase_dom"/>
</dbReference>
<protein>
    <recommendedName>
        <fullName evidence="1">non-specific serine/threonine protein kinase</fullName>
        <ecNumber evidence="1">2.7.11.1</ecNumber>
    </recommendedName>
</protein>
<accession>A0ABW5REA2</accession>
<dbReference type="InterPro" id="IPR011009">
    <property type="entry name" value="Kinase-like_dom_sf"/>
</dbReference>
<dbReference type="CDD" id="cd14014">
    <property type="entry name" value="STKc_PknB_like"/>
    <property type="match status" value="1"/>
</dbReference>
<gene>
    <name evidence="11" type="ORF">ACFSUC_15860</name>
</gene>
<dbReference type="PANTHER" id="PTHR24363">
    <property type="entry name" value="SERINE/THREONINE PROTEIN KINASE"/>
    <property type="match status" value="1"/>
</dbReference>
<dbReference type="EC" id="2.7.11.1" evidence="1"/>
<keyword evidence="6 9" id="KW-0067">ATP-binding</keyword>
<evidence type="ECO:0000256" key="1">
    <source>
        <dbReference type="ARBA" id="ARBA00012513"/>
    </source>
</evidence>